<dbReference type="InterPro" id="IPR036390">
    <property type="entry name" value="WH_DNA-bd_sf"/>
</dbReference>
<dbReference type="EMBL" id="JACRTD010000004">
    <property type="protein sequence ID" value="MBC8585151.1"/>
    <property type="molecule type" value="Genomic_DNA"/>
</dbReference>
<dbReference type="PRINTS" id="PR00035">
    <property type="entry name" value="HTHGNTR"/>
</dbReference>
<dbReference type="Pfam" id="PF07702">
    <property type="entry name" value="UTRA"/>
    <property type="match status" value="1"/>
</dbReference>
<dbReference type="AlphaFoldDB" id="A0A926IHC8"/>
<protein>
    <submittedName>
        <fullName evidence="5">GntR family transcriptional regulator</fullName>
    </submittedName>
</protein>
<dbReference type="PANTHER" id="PTHR44846:SF1">
    <property type="entry name" value="MANNOSYL-D-GLYCERATE TRANSPORT_METABOLISM SYSTEM REPRESSOR MNGR-RELATED"/>
    <property type="match status" value="1"/>
</dbReference>
<dbReference type="GO" id="GO:0003700">
    <property type="term" value="F:DNA-binding transcription factor activity"/>
    <property type="evidence" value="ECO:0007669"/>
    <property type="project" value="InterPro"/>
</dbReference>
<dbReference type="SMART" id="SM00345">
    <property type="entry name" value="HTH_GNTR"/>
    <property type="match status" value="1"/>
</dbReference>
<dbReference type="Gene3D" id="1.10.10.10">
    <property type="entry name" value="Winged helix-like DNA-binding domain superfamily/Winged helix DNA-binding domain"/>
    <property type="match status" value="1"/>
</dbReference>
<reference evidence="5" key="1">
    <citation type="submission" date="2020-08" db="EMBL/GenBank/DDBJ databases">
        <title>Genome public.</title>
        <authorList>
            <person name="Liu C."/>
            <person name="Sun Q."/>
        </authorList>
    </citation>
    <scope>NUCLEOTIDE SEQUENCE</scope>
    <source>
        <strain evidence="5">NSJ-64</strain>
    </source>
</reference>
<dbReference type="CDD" id="cd07377">
    <property type="entry name" value="WHTH_GntR"/>
    <property type="match status" value="1"/>
</dbReference>
<dbReference type="SMART" id="SM00866">
    <property type="entry name" value="UTRA"/>
    <property type="match status" value="1"/>
</dbReference>
<dbReference type="InterPro" id="IPR000524">
    <property type="entry name" value="Tscrpt_reg_HTH_GntR"/>
</dbReference>
<dbReference type="Pfam" id="PF00392">
    <property type="entry name" value="GntR"/>
    <property type="match status" value="1"/>
</dbReference>
<dbReference type="SUPFAM" id="SSF46785">
    <property type="entry name" value="Winged helix' DNA-binding domain"/>
    <property type="match status" value="1"/>
</dbReference>
<name>A0A926IHC8_9FIRM</name>
<dbReference type="SUPFAM" id="SSF64288">
    <property type="entry name" value="Chorismate lyase-like"/>
    <property type="match status" value="1"/>
</dbReference>
<gene>
    <name evidence="5" type="ORF">H8705_06095</name>
</gene>
<dbReference type="GO" id="GO:0003677">
    <property type="term" value="F:DNA binding"/>
    <property type="evidence" value="ECO:0007669"/>
    <property type="project" value="UniProtKB-KW"/>
</dbReference>
<dbReference type="PROSITE" id="PS50949">
    <property type="entry name" value="HTH_GNTR"/>
    <property type="match status" value="1"/>
</dbReference>
<keyword evidence="3" id="KW-0804">Transcription</keyword>
<keyword evidence="6" id="KW-1185">Reference proteome</keyword>
<comment type="caution">
    <text evidence="5">The sequence shown here is derived from an EMBL/GenBank/DDBJ whole genome shotgun (WGS) entry which is preliminary data.</text>
</comment>
<accession>A0A926IHC8</accession>
<evidence type="ECO:0000256" key="1">
    <source>
        <dbReference type="ARBA" id="ARBA00023015"/>
    </source>
</evidence>
<organism evidence="5 6">
    <name type="scientific">Youxingia wuxianensis</name>
    <dbReference type="NCBI Taxonomy" id="2763678"/>
    <lineage>
        <taxon>Bacteria</taxon>
        <taxon>Bacillati</taxon>
        <taxon>Bacillota</taxon>
        <taxon>Clostridia</taxon>
        <taxon>Eubacteriales</taxon>
        <taxon>Oscillospiraceae</taxon>
        <taxon>Youxingia</taxon>
    </lineage>
</organism>
<sequence>MTIKKPLYVQFGDKIRAMIQNGDLKYGQSIPSERELSETYSIDRKTIRKGLALLVEEELLVRIPGKGTYVSKPKIAYSMEEMGGYTQLFQEIGMRPSSRVIFTGQVSCGYRLSKVFGIPKDAALYKIVRIRMGDDEPIALETTYLPYHLVEDIEKIDFGIYSLYEIYAENGISPSRIRETVEAVELGAIEAKHLNLPVGEPAFLIIDTTYDNQGAVIEYTQGLTNSKRMMMIKVLQ</sequence>
<evidence type="ECO:0000256" key="3">
    <source>
        <dbReference type="ARBA" id="ARBA00023163"/>
    </source>
</evidence>
<dbReference type="Proteomes" id="UP000623678">
    <property type="component" value="Unassembled WGS sequence"/>
</dbReference>
<dbReference type="InterPro" id="IPR036388">
    <property type="entry name" value="WH-like_DNA-bd_sf"/>
</dbReference>
<dbReference type="Gene3D" id="3.40.1410.10">
    <property type="entry name" value="Chorismate lyase-like"/>
    <property type="match status" value="1"/>
</dbReference>
<dbReference type="GO" id="GO:0045892">
    <property type="term" value="P:negative regulation of DNA-templated transcription"/>
    <property type="evidence" value="ECO:0007669"/>
    <property type="project" value="TreeGrafter"/>
</dbReference>
<evidence type="ECO:0000259" key="4">
    <source>
        <dbReference type="PROSITE" id="PS50949"/>
    </source>
</evidence>
<evidence type="ECO:0000256" key="2">
    <source>
        <dbReference type="ARBA" id="ARBA00023125"/>
    </source>
</evidence>
<dbReference type="RefSeq" id="WP_262394942.1">
    <property type="nucleotide sequence ID" value="NZ_JACRTD010000004.1"/>
</dbReference>
<dbReference type="InterPro" id="IPR011663">
    <property type="entry name" value="UTRA"/>
</dbReference>
<keyword evidence="2" id="KW-0238">DNA-binding</keyword>
<dbReference type="InterPro" id="IPR050679">
    <property type="entry name" value="Bact_HTH_transcr_reg"/>
</dbReference>
<dbReference type="PANTHER" id="PTHR44846">
    <property type="entry name" value="MANNOSYL-D-GLYCERATE TRANSPORT/METABOLISM SYSTEM REPRESSOR MNGR-RELATED"/>
    <property type="match status" value="1"/>
</dbReference>
<feature type="domain" description="HTH gntR-type" evidence="4">
    <location>
        <begin position="5"/>
        <end position="73"/>
    </location>
</feature>
<evidence type="ECO:0000313" key="6">
    <source>
        <dbReference type="Proteomes" id="UP000623678"/>
    </source>
</evidence>
<proteinExistence type="predicted"/>
<evidence type="ECO:0000313" key="5">
    <source>
        <dbReference type="EMBL" id="MBC8585151.1"/>
    </source>
</evidence>
<keyword evidence="1" id="KW-0805">Transcription regulation</keyword>
<dbReference type="InterPro" id="IPR028978">
    <property type="entry name" value="Chorismate_lyase_/UTRA_dom_sf"/>
</dbReference>